<dbReference type="Proteomes" id="UP001153069">
    <property type="component" value="Unassembled WGS sequence"/>
</dbReference>
<protein>
    <submittedName>
        <fullName evidence="1">Uncharacterized protein</fullName>
    </submittedName>
</protein>
<dbReference type="OrthoDB" id="45942at2759"/>
<keyword evidence="2" id="KW-1185">Reference proteome</keyword>
<name>A0A9N8DHS5_9STRA</name>
<evidence type="ECO:0000313" key="2">
    <source>
        <dbReference type="Proteomes" id="UP001153069"/>
    </source>
</evidence>
<evidence type="ECO:0000313" key="1">
    <source>
        <dbReference type="EMBL" id="CAB9503223.1"/>
    </source>
</evidence>
<accession>A0A9N8DHS5</accession>
<sequence>MGAAKHHRAAEKQPCWADLVHEFGALSLHYGMPQAPSSGTTTALEITSVTPDESFWPSVAHIVRRITTDCHASVQENKYPDLVISNGDMPGMIRAKLGGIPSASIAHGQLFRVAEKPDFVTEDDHLDKAWDREDFKNFAASFFAQWTIATHFCYLQSKMPRGSVVQTPLRQEVITMASARQLAPASFNKIPRGDEVEKLLIEEYPLISRRRLVICYFRDKNGQSIIDALLASGFNVLLMVDETSGSDETTKVKVMGTSGQDPTSPYLIQVADRQLFLPLMHVVDGVASSADDEQHLNVELSRQCQQTQVFGTSFESFESRYGKRRRAASDWEPNTDNLLMSEKRFQGFEEAVQMSQMSDMYFDFLEGQKANPQHIDNLLAGIEGSMPGAVEGAMPGVMDIIRDILQELNHQEPVSS</sequence>
<dbReference type="AlphaFoldDB" id="A0A9N8DHS5"/>
<gene>
    <name evidence="1" type="ORF">SEMRO_159_G071910.1</name>
</gene>
<dbReference type="EMBL" id="CAICTM010000158">
    <property type="protein sequence ID" value="CAB9503223.1"/>
    <property type="molecule type" value="Genomic_DNA"/>
</dbReference>
<organism evidence="1 2">
    <name type="scientific">Seminavis robusta</name>
    <dbReference type="NCBI Taxonomy" id="568900"/>
    <lineage>
        <taxon>Eukaryota</taxon>
        <taxon>Sar</taxon>
        <taxon>Stramenopiles</taxon>
        <taxon>Ochrophyta</taxon>
        <taxon>Bacillariophyta</taxon>
        <taxon>Bacillariophyceae</taxon>
        <taxon>Bacillariophycidae</taxon>
        <taxon>Naviculales</taxon>
        <taxon>Naviculaceae</taxon>
        <taxon>Seminavis</taxon>
    </lineage>
</organism>
<proteinExistence type="predicted"/>
<comment type="caution">
    <text evidence="1">The sequence shown here is derived from an EMBL/GenBank/DDBJ whole genome shotgun (WGS) entry which is preliminary data.</text>
</comment>
<reference evidence="1" key="1">
    <citation type="submission" date="2020-06" db="EMBL/GenBank/DDBJ databases">
        <authorList>
            <consortium name="Plant Systems Biology data submission"/>
        </authorList>
    </citation>
    <scope>NUCLEOTIDE SEQUENCE</scope>
    <source>
        <strain evidence="1">D6</strain>
    </source>
</reference>